<organism evidence="1 2">
    <name type="scientific">Brachybacterium tyrofermentans</name>
    <dbReference type="NCBI Taxonomy" id="47848"/>
    <lineage>
        <taxon>Bacteria</taxon>
        <taxon>Bacillati</taxon>
        <taxon>Actinomycetota</taxon>
        <taxon>Actinomycetes</taxon>
        <taxon>Micrococcales</taxon>
        <taxon>Dermabacteraceae</taxon>
        <taxon>Brachybacterium</taxon>
    </lineage>
</organism>
<protein>
    <recommendedName>
        <fullName evidence="3">DUF4287 domain-containing protein</fullName>
    </recommendedName>
</protein>
<proteinExistence type="predicted"/>
<evidence type="ECO:0008006" key="3">
    <source>
        <dbReference type="Google" id="ProtNLM"/>
    </source>
</evidence>
<keyword evidence="2" id="KW-1185">Reference proteome</keyword>
<name>A0ABW0FHU9_9MICO</name>
<comment type="caution">
    <text evidence="1">The sequence shown here is derived from an EMBL/GenBank/DDBJ whole genome shotgun (WGS) entry which is preliminary data.</text>
</comment>
<dbReference type="GeneID" id="303297289"/>
<dbReference type="RefSeq" id="WP_343923875.1">
    <property type="nucleotide sequence ID" value="NZ_BAAAIR010000035.1"/>
</dbReference>
<accession>A0ABW0FHU9</accession>
<reference evidence="2" key="1">
    <citation type="journal article" date="2019" name="Int. J. Syst. Evol. Microbiol.">
        <title>The Global Catalogue of Microorganisms (GCM) 10K type strain sequencing project: providing services to taxonomists for standard genome sequencing and annotation.</title>
        <authorList>
            <consortium name="The Broad Institute Genomics Platform"/>
            <consortium name="The Broad Institute Genome Sequencing Center for Infectious Disease"/>
            <person name="Wu L."/>
            <person name="Ma J."/>
        </authorList>
    </citation>
    <scope>NUCLEOTIDE SEQUENCE [LARGE SCALE GENOMIC DNA]</scope>
    <source>
        <strain evidence="2">CGMCC 1.16455</strain>
    </source>
</reference>
<dbReference type="Proteomes" id="UP001595937">
    <property type="component" value="Unassembled WGS sequence"/>
</dbReference>
<dbReference type="EMBL" id="JBHSLN010000083">
    <property type="protein sequence ID" value="MFC5298852.1"/>
    <property type="molecule type" value="Genomic_DNA"/>
</dbReference>
<evidence type="ECO:0000313" key="2">
    <source>
        <dbReference type="Proteomes" id="UP001595937"/>
    </source>
</evidence>
<sequence length="201" mass="22122">MNTETSPREHPRAASIESGTGTALETWVQRITEAGGPDLDHSAIARLLPERWDITEWWAQGVTVAYEQVIGRRVVGQSCDGDFSASASRTVPGDLDAVRDRWAAFMTPARREQLGLEEPRLSDTVTWRYWRAAVADGSRVSVNITAKSGPAGRTSTEPRSTLGIEHKGLETAAGRDAWKAAWSRTLADFMTSPDDLLKENR</sequence>
<evidence type="ECO:0000313" key="1">
    <source>
        <dbReference type="EMBL" id="MFC5298852.1"/>
    </source>
</evidence>
<gene>
    <name evidence="1" type="ORF">ACFPK8_15170</name>
</gene>